<evidence type="ECO:0000256" key="7">
    <source>
        <dbReference type="SAM" id="Phobius"/>
    </source>
</evidence>
<name>A0A0F9EHF1_9ZZZZ</name>
<sequence length="186" mass="20000">GIGAMGQVSTWILGPVKGLLATAESGDLPPSLLKMNKNGIPTTLLIIQASLVTLFGLLFAVIPGVNAAFIMLLNTLIMLYVIMYILMFAAAIKLRYTEPDVPRAYKVPGGARAGMWIIAGIGILTSLFVLFIGFFPPSQLEISSVVVYRAFIGISLVVMVAIPFILYAFRKPSWKAKPEAKQAKAA</sequence>
<keyword evidence="5 7" id="KW-1133">Transmembrane helix</keyword>
<feature type="non-terminal residue" evidence="8">
    <location>
        <position position="1"/>
    </location>
</feature>
<feature type="transmembrane region" description="Helical" evidence="7">
    <location>
        <begin position="147"/>
        <end position="169"/>
    </location>
</feature>
<comment type="subcellular location">
    <subcellularLocation>
        <location evidence="1">Cell membrane</location>
        <topology evidence="1">Multi-pass membrane protein</topology>
    </subcellularLocation>
</comment>
<keyword evidence="6 7" id="KW-0472">Membrane</keyword>
<comment type="caution">
    <text evidence="8">The sequence shown here is derived from an EMBL/GenBank/DDBJ whole genome shotgun (WGS) entry which is preliminary data.</text>
</comment>
<feature type="transmembrane region" description="Helical" evidence="7">
    <location>
        <begin position="68"/>
        <end position="92"/>
    </location>
</feature>
<feature type="transmembrane region" description="Helical" evidence="7">
    <location>
        <begin position="43"/>
        <end position="62"/>
    </location>
</feature>
<keyword evidence="2" id="KW-0813">Transport</keyword>
<evidence type="ECO:0008006" key="9">
    <source>
        <dbReference type="Google" id="ProtNLM"/>
    </source>
</evidence>
<feature type="transmembrane region" description="Helical" evidence="7">
    <location>
        <begin position="113"/>
        <end position="135"/>
    </location>
</feature>
<proteinExistence type="predicted"/>
<organism evidence="8">
    <name type="scientific">marine sediment metagenome</name>
    <dbReference type="NCBI Taxonomy" id="412755"/>
    <lineage>
        <taxon>unclassified sequences</taxon>
        <taxon>metagenomes</taxon>
        <taxon>ecological metagenomes</taxon>
    </lineage>
</organism>
<gene>
    <name evidence="8" type="ORF">LCGC14_2367100</name>
</gene>
<evidence type="ECO:0000256" key="2">
    <source>
        <dbReference type="ARBA" id="ARBA00022448"/>
    </source>
</evidence>
<dbReference type="GO" id="GO:0022857">
    <property type="term" value="F:transmembrane transporter activity"/>
    <property type="evidence" value="ECO:0007669"/>
    <property type="project" value="InterPro"/>
</dbReference>
<dbReference type="GO" id="GO:0005886">
    <property type="term" value="C:plasma membrane"/>
    <property type="evidence" value="ECO:0007669"/>
    <property type="project" value="UniProtKB-SubCell"/>
</dbReference>
<evidence type="ECO:0000256" key="6">
    <source>
        <dbReference type="ARBA" id="ARBA00023136"/>
    </source>
</evidence>
<reference evidence="8" key="1">
    <citation type="journal article" date="2015" name="Nature">
        <title>Complex archaea that bridge the gap between prokaryotes and eukaryotes.</title>
        <authorList>
            <person name="Spang A."/>
            <person name="Saw J.H."/>
            <person name="Jorgensen S.L."/>
            <person name="Zaremba-Niedzwiedzka K."/>
            <person name="Martijn J."/>
            <person name="Lind A.E."/>
            <person name="van Eijk R."/>
            <person name="Schleper C."/>
            <person name="Guy L."/>
            <person name="Ettema T.J."/>
        </authorList>
    </citation>
    <scope>NUCLEOTIDE SEQUENCE</scope>
</reference>
<dbReference type="Gene3D" id="1.20.1740.10">
    <property type="entry name" value="Amino acid/polyamine transporter I"/>
    <property type="match status" value="1"/>
</dbReference>
<dbReference type="PANTHER" id="PTHR42770">
    <property type="entry name" value="AMINO ACID TRANSPORTER-RELATED"/>
    <property type="match status" value="1"/>
</dbReference>
<evidence type="ECO:0000256" key="3">
    <source>
        <dbReference type="ARBA" id="ARBA00022475"/>
    </source>
</evidence>
<dbReference type="InterPro" id="IPR002293">
    <property type="entry name" value="AA/rel_permease1"/>
</dbReference>
<evidence type="ECO:0000256" key="1">
    <source>
        <dbReference type="ARBA" id="ARBA00004651"/>
    </source>
</evidence>
<evidence type="ECO:0000313" key="8">
    <source>
        <dbReference type="EMBL" id="KKL43015.1"/>
    </source>
</evidence>
<keyword evidence="3" id="KW-1003">Cell membrane</keyword>
<evidence type="ECO:0000256" key="4">
    <source>
        <dbReference type="ARBA" id="ARBA00022692"/>
    </source>
</evidence>
<keyword evidence="4 7" id="KW-0812">Transmembrane</keyword>
<dbReference type="InterPro" id="IPR050367">
    <property type="entry name" value="APC_superfamily"/>
</dbReference>
<dbReference type="EMBL" id="LAZR01034809">
    <property type="protein sequence ID" value="KKL43015.1"/>
    <property type="molecule type" value="Genomic_DNA"/>
</dbReference>
<dbReference type="Pfam" id="PF13520">
    <property type="entry name" value="AA_permease_2"/>
    <property type="match status" value="1"/>
</dbReference>
<dbReference type="PANTHER" id="PTHR42770:SF15">
    <property type="entry name" value="GLUTAMATE_GAMMA-AMINOBUTYRATE ANTIPORTER-RELATED"/>
    <property type="match status" value="1"/>
</dbReference>
<dbReference type="AlphaFoldDB" id="A0A0F9EHF1"/>
<evidence type="ECO:0000256" key="5">
    <source>
        <dbReference type="ARBA" id="ARBA00022989"/>
    </source>
</evidence>
<accession>A0A0F9EHF1</accession>
<protein>
    <recommendedName>
        <fullName evidence="9">Amino acid permease/ SLC12A domain-containing protein</fullName>
    </recommendedName>
</protein>